<keyword evidence="4" id="KW-1185">Reference proteome</keyword>
<gene>
    <name evidence="3" type="ORF">LWF01_15465</name>
</gene>
<evidence type="ECO:0000256" key="1">
    <source>
        <dbReference type="SAM" id="MobiDB-lite"/>
    </source>
</evidence>
<evidence type="ECO:0000313" key="4">
    <source>
        <dbReference type="Proteomes" id="UP001209083"/>
    </source>
</evidence>
<keyword evidence="2" id="KW-1133">Transmembrane helix</keyword>
<proteinExistence type="predicted"/>
<reference evidence="3 4" key="1">
    <citation type="submission" date="2023-05" db="EMBL/GenBank/DDBJ databases">
        <title>Lithophilousrod everest ZFBP1038 complete genpme.</title>
        <authorList>
            <person name="Tian M."/>
        </authorList>
    </citation>
    <scope>NUCLEOTIDE SEQUENCE [LARGE SCALE GENOMIC DNA]</scope>
    <source>
        <strain evidence="3 4">ZFBP1038</strain>
    </source>
</reference>
<dbReference type="RefSeq" id="WP_349638262.1">
    <property type="nucleotide sequence ID" value="NZ_CP090958.1"/>
</dbReference>
<protein>
    <recommendedName>
        <fullName evidence="5">DUF1311 domain-containing protein</fullName>
    </recommendedName>
</protein>
<keyword evidence="2" id="KW-0812">Transmembrane</keyword>
<evidence type="ECO:0000313" key="3">
    <source>
        <dbReference type="EMBL" id="WGW11472.1"/>
    </source>
</evidence>
<dbReference type="EMBL" id="CP090958">
    <property type="protein sequence ID" value="WGW11472.1"/>
    <property type="molecule type" value="Genomic_DNA"/>
</dbReference>
<accession>A0ABY8QR95</accession>
<name>A0ABY8QR95_9MICO</name>
<keyword evidence="2" id="KW-0472">Membrane</keyword>
<feature type="region of interest" description="Disordered" evidence="1">
    <location>
        <begin position="45"/>
        <end position="80"/>
    </location>
</feature>
<feature type="transmembrane region" description="Helical" evidence="2">
    <location>
        <begin position="20"/>
        <end position="40"/>
    </location>
</feature>
<organism evidence="3 4">
    <name type="scientific">Saxibacter everestensis</name>
    <dbReference type="NCBI Taxonomy" id="2909229"/>
    <lineage>
        <taxon>Bacteria</taxon>
        <taxon>Bacillati</taxon>
        <taxon>Actinomycetota</taxon>
        <taxon>Actinomycetes</taxon>
        <taxon>Micrococcales</taxon>
        <taxon>Brevibacteriaceae</taxon>
        <taxon>Saxibacter</taxon>
    </lineage>
</organism>
<evidence type="ECO:0000256" key="2">
    <source>
        <dbReference type="SAM" id="Phobius"/>
    </source>
</evidence>
<sequence>MPAKHTPGKHKSARRRATEAAWIVVAVVIAVVGGLGVWSFTTRSADDASSSADPAATGSSTAGNGGATSNPSAGTEARDTRLADCRRDIAAGEIAVEAASASYRDWSSHVNAERDHQNGKRTLAETEELWAKSRANGDEDVSRFKDAEAALQAAGDGCGKLASTEDGGGAEADDAADKDDNAIGKCLRRDTAIDKVVSAGTQVNSQWESHLRKMKTKSAVDPMTYHREWLDAVEKAVPILEDFRAAQSSLDEVPACPAA</sequence>
<dbReference type="Proteomes" id="UP001209083">
    <property type="component" value="Chromosome"/>
</dbReference>
<evidence type="ECO:0008006" key="5">
    <source>
        <dbReference type="Google" id="ProtNLM"/>
    </source>
</evidence>
<feature type="compositionally biased region" description="Low complexity" evidence="1">
    <location>
        <begin position="45"/>
        <end position="70"/>
    </location>
</feature>